<evidence type="ECO:0000313" key="14">
    <source>
        <dbReference type="EMBL" id="QLC48909.1"/>
    </source>
</evidence>
<evidence type="ECO:0000259" key="13">
    <source>
        <dbReference type="Pfam" id="PF01909"/>
    </source>
</evidence>
<evidence type="ECO:0000256" key="11">
    <source>
        <dbReference type="ARBA" id="ARBA00047518"/>
    </source>
</evidence>
<dbReference type="Gene3D" id="3.30.460.10">
    <property type="entry name" value="Beta Polymerase, domain 2"/>
    <property type="match status" value="1"/>
</dbReference>
<keyword evidence="7" id="KW-0067">ATP-binding</keyword>
<comment type="catalytic activity">
    <reaction evidence="12">
        <text>L-tyrosyl-[protein] + ATP = O-(5'-adenylyl)-L-tyrosyl-[protein] + diphosphate</text>
        <dbReference type="Rhea" id="RHEA:54288"/>
        <dbReference type="Rhea" id="RHEA-COMP:10136"/>
        <dbReference type="Rhea" id="RHEA-COMP:13846"/>
        <dbReference type="ChEBI" id="CHEBI:30616"/>
        <dbReference type="ChEBI" id="CHEBI:33019"/>
        <dbReference type="ChEBI" id="CHEBI:46858"/>
        <dbReference type="ChEBI" id="CHEBI:83624"/>
        <dbReference type="EC" id="2.7.7.108"/>
    </reaction>
</comment>
<dbReference type="EMBL" id="CP058215">
    <property type="protein sequence ID" value="QLC48909.1"/>
    <property type="molecule type" value="Genomic_DNA"/>
</dbReference>
<dbReference type="KEGG" id="mzi:HWN40_00770"/>
<evidence type="ECO:0000256" key="10">
    <source>
        <dbReference type="ARBA" id="ARBA00038276"/>
    </source>
</evidence>
<accession>A0A7D5IAI0</accession>
<evidence type="ECO:0000256" key="7">
    <source>
        <dbReference type="ARBA" id="ARBA00022840"/>
    </source>
</evidence>
<evidence type="ECO:0000256" key="9">
    <source>
        <dbReference type="ARBA" id="ARBA00034531"/>
    </source>
</evidence>
<comment type="cofactor">
    <cofactor evidence="1">
        <name>Mg(2+)</name>
        <dbReference type="ChEBI" id="CHEBI:18420"/>
    </cofactor>
</comment>
<evidence type="ECO:0000256" key="8">
    <source>
        <dbReference type="ARBA" id="ARBA00022842"/>
    </source>
</evidence>
<keyword evidence="6" id="KW-0547">Nucleotide-binding</keyword>
<evidence type="ECO:0000256" key="3">
    <source>
        <dbReference type="ARBA" id="ARBA00022679"/>
    </source>
</evidence>
<dbReference type="Proteomes" id="UP000509594">
    <property type="component" value="Chromosome"/>
</dbReference>
<dbReference type="GO" id="GO:0070733">
    <property type="term" value="F:AMPylase activity"/>
    <property type="evidence" value="ECO:0007669"/>
    <property type="project" value="UniProtKB-EC"/>
</dbReference>
<protein>
    <recommendedName>
        <fullName evidence="9">protein adenylyltransferase</fullName>
        <ecNumber evidence="9">2.7.7.108</ecNumber>
    </recommendedName>
</protein>
<evidence type="ECO:0000256" key="6">
    <source>
        <dbReference type="ARBA" id="ARBA00022741"/>
    </source>
</evidence>
<dbReference type="RefSeq" id="WP_176963972.1">
    <property type="nucleotide sequence ID" value="NZ_CP058215.1"/>
</dbReference>
<evidence type="ECO:0000256" key="4">
    <source>
        <dbReference type="ARBA" id="ARBA00022695"/>
    </source>
</evidence>
<evidence type="ECO:0000256" key="5">
    <source>
        <dbReference type="ARBA" id="ARBA00022723"/>
    </source>
</evidence>
<dbReference type="Pfam" id="PF01909">
    <property type="entry name" value="NTP_transf_2"/>
    <property type="match status" value="1"/>
</dbReference>
<dbReference type="PANTHER" id="PTHR33571:SF14">
    <property type="entry name" value="PROTEIN ADENYLYLTRANSFERASE MJ0435-RELATED"/>
    <property type="match status" value="1"/>
</dbReference>
<dbReference type="InterPro" id="IPR052038">
    <property type="entry name" value="Type-VII_TA_antitoxin"/>
</dbReference>
<gene>
    <name evidence="14" type="ORF">HWN40_00770</name>
</gene>
<proteinExistence type="inferred from homology"/>
<dbReference type="GeneID" id="55820163"/>
<name>A0A7D5IAI0_9EURY</name>
<dbReference type="OrthoDB" id="61846at2157"/>
<organism evidence="14 15">
    <name type="scientific">Methanolobus zinderi</name>
    <dbReference type="NCBI Taxonomy" id="536044"/>
    <lineage>
        <taxon>Archaea</taxon>
        <taxon>Methanobacteriati</taxon>
        <taxon>Methanobacteriota</taxon>
        <taxon>Stenosarchaea group</taxon>
        <taxon>Methanomicrobia</taxon>
        <taxon>Methanosarcinales</taxon>
        <taxon>Methanosarcinaceae</taxon>
        <taxon>Methanolobus</taxon>
    </lineage>
</organism>
<dbReference type="PANTHER" id="PTHR33571">
    <property type="entry name" value="SSL8005 PROTEIN"/>
    <property type="match status" value="1"/>
</dbReference>
<comment type="catalytic activity">
    <reaction evidence="11">
        <text>O-(5'-adenylyl)-L-tyrosyl-[protein] + ATP = O-[5'-(adenylyl-(5'-&gt;3')-adenylyl)]-L-tyrosyl-[protein] + diphosphate</text>
        <dbReference type="Rhea" id="RHEA:66528"/>
        <dbReference type="Rhea" id="RHEA-COMP:13846"/>
        <dbReference type="Rhea" id="RHEA-COMP:17046"/>
        <dbReference type="ChEBI" id="CHEBI:30616"/>
        <dbReference type="ChEBI" id="CHEBI:33019"/>
        <dbReference type="ChEBI" id="CHEBI:83624"/>
        <dbReference type="ChEBI" id="CHEBI:167160"/>
    </reaction>
</comment>
<dbReference type="GO" id="GO:0005524">
    <property type="term" value="F:ATP binding"/>
    <property type="evidence" value="ECO:0007669"/>
    <property type="project" value="UniProtKB-KW"/>
</dbReference>
<evidence type="ECO:0000256" key="12">
    <source>
        <dbReference type="ARBA" id="ARBA00048696"/>
    </source>
</evidence>
<sequence length="94" mass="11093">MDVLRLLRENEDHIIESFGVKRIGLFGSFARGEGRIDSDIDVLVEFREGQKTFDNYMELKFYLEDLFKRDVDLVLETSIKPRLKDYILKEAVYA</sequence>
<keyword evidence="4" id="KW-0548">Nucleotidyltransferase</keyword>
<keyword evidence="8" id="KW-0460">Magnesium</keyword>
<dbReference type="InterPro" id="IPR043519">
    <property type="entry name" value="NT_sf"/>
</dbReference>
<feature type="domain" description="Polymerase nucleotidyl transferase" evidence="13">
    <location>
        <begin position="16"/>
        <end position="93"/>
    </location>
</feature>
<keyword evidence="5" id="KW-0479">Metal-binding</keyword>
<keyword evidence="3 14" id="KW-0808">Transferase</keyword>
<evidence type="ECO:0000256" key="2">
    <source>
        <dbReference type="ARBA" id="ARBA00022649"/>
    </source>
</evidence>
<keyword evidence="15" id="KW-1185">Reference proteome</keyword>
<dbReference type="InterPro" id="IPR002934">
    <property type="entry name" value="Polymerase_NTP_transf_dom"/>
</dbReference>
<dbReference type="AlphaFoldDB" id="A0A7D5IAI0"/>
<dbReference type="GO" id="GO:0046872">
    <property type="term" value="F:metal ion binding"/>
    <property type="evidence" value="ECO:0007669"/>
    <property type="project" value="UniProtKB-KW"/>
</dbReference>
<keyword evidence="2" id="KW-1277">Toxin-antitoxin system</keyword>
<evidence type="ECO:0000256" key="1">
    <source>
        <dbReference type="ARBA" id="ARBA00001946"/>
    </source>
</evidence>
<reference evidence="14 15" key="1">
    <citation type="submission" date="2020-06" db="EMBL/GenBank/DDBJ databases">
        <title>Methanolobus halotolerans sp. nov., isolated from a saline lake Tus in Siberia.</title>
        <authorList>
            <person name="Shen Y."/>
            <person name="Chen S.-C."/>
            <person name="Lai M.-C."/>
            <person name="Huang H.-H."/>
            <person name="Chiu H.-H."/>
            <person name="Tang S.-L."/>
            <person name="Rogozin D.Y."/>
            <person name="Degermendzhy A.G."/>
        </authorList>
    </citation>
    <scope>NUCLEOTIDE SEQUENCE [LARGE SCALE GENOMIC DNA]</scope>
    <source>
        <strain evidence="14 15">DSM 21339</strain>
    </source>
</reference>
<dbReference type="CDD" id="cd05403">
    <property type="entry name" value="NT_KNTase_like"/>
    <property type="match status" value="1"/>
</dbReference>
<comment type="similarity">
    <text evidence="10">Belongs to the MntA antitoxin family.</text>
</comment>
<evidence type="ECO:0000313" key="15">
    <source>
        <dbReference type="Proteomes" id="UP000509594"/>
    </source>
</evidence>
<dbReference type="EC" id="2.7.7.108" evidence="9"/>
<dbReference type="SUPFAM" id="SSF81301">
    <property type="entry name" value="Nucleotidyltransferase"/>
    <property type="match status" value="1"/>
</dbReference>